<gene>
    <name evidence="1" type="ORF">US62_C0006G0023</name>
</gene>
<comment type="caution">
    <text evidence="1">The sequence shown here is derived from an EMBL/GenBank/DDBJ whole genome shotgun (WGS) entry which is preliminary data.</text>
</comment>
<dbReference type="AlphaFoldDB" id="A0A0G0HUQ6"/>
<reference evidence="1 2" key="1">
    <citation type="journal article" date="2015" name="Nature">
        <title>rRNA introns, odd ribosomes, and small enigmatic genomes across a large radiation of phyla.</title>
        <authorList>
            <person name="Brown C.T."/>
            <person name="Hug L.A."/>
            <person name="Thomas B.C."/>
            <person name="Sharon I."/>
            <person name="Castelle C.J."/>
            <person name="Singh A."/>
            <person name="Wilkins M.J."/>
            <person name="Williams K.H."/>
            <person name="Banfield J.F."/>
        </authorList>
    </citation>
    <scope>NUCLEOTIDE SEQUENCE [LARGE SCALE GENOMIC DNA]</scope>
</reference>
<dbReference type="Proteomes" id="UP000034603">
    <property type="component" value="Unassembled WGS sequence"/>
</dbReference>
<sequence length="60" mass="6863">MIFISSNLNNRLNNRSNYKSSIRLEIPLNLVNSEVYEIIEAARKALKKPFFGLSFKGSLC</sequence>
<evidence type="ECO:0000313" key="1">
    <source>
        <dbReference type="EMBL" id="KKQ46012.1"/>
    </source>
</evidence>
<accession>A0A0G0HUQ6</accession>
<dbReference type="EMBL" id="LBTR01000006">
    <property type="protein sequence ID" value="KKQ46012.1"/>
    <property type="molecule type" value="Genomic_DNA"/>
</dbReference>
<organism evidence="1 2">
    <name type="scientific">Candidatus Woesebacteria bacterium GW2011_GWA1_37_8</name>
    <dbReference type="NCBI Taxonomy" id="1618546"/>
    <lineage>
        <taxon>Bacteria</taxon>
        <taxon>Candidatus Woeseibacteriota</taxon>
    </lineage>
</organism>
<evidence type="ECO:0000313" key="2">
    <source>
        <dbReference type="Proteomes" id="UP000034603"/>
    </source>
</evidence>
<name>A0A0G0HUQ6_9BACT</name>
<proteinExistence type="predicted"/>
<protein>
    <submittedName>
        <fullName evidence="1">Uncharacterized protein</fullName>
    </submittedName>
</protein>